<reference evidence="4" key="1">
    <citation type="journal article" date="2019" name="Int. J. Syst. Evol. Microbiol.">
        <title>The Global Catalogue of Microorganisms (GCM) 10K type strain sequencing project: providing services to taxonomists for standard genome sequencing and annotation.</title>
        <authorList>
            <consortium name="The Broad Institute Genomics Platform"/>
            <consortium name="The Broad Institute Genome Sequencing Center for Infectious Disease"/>
            <person name="Wu L."/>
            <person name="Ma J."/>
        </authorList>
    </citation>
    <scope>NUCLEOTIDE SEQUENCE [LARGE SCALE GENOMIC DNA]</scope>
    <source>
        <strain evidence="4">NBRC 108728</strain>
    </source>
</reference>
<dbReference type="Proteomes" id="UP001321486">
    <property type="component" value="Chromosome"/>
</dbReference>
<protein>
    <recommendedName>
        <fullName evidence="5">DUF4190 domain-containing protein</fullName>
    </recommendedName>
</protein>
<evidence type="ECO:0000313" key="4">
    <source>
        <dbReference type="Proteomes" id="UP001321486"/>
    </source>
</evidence>
<evidence type="ECO:0000313" key="3">
    <source>
        <dbReference type="EMBL" id="BDZ48800.1"/>
    </source>
</evidence>
<dbReference type="RefSeq" id="WP_286345716.1">
    <property type="nucleotide sequence ID" value="NZ_AP027732.1"/>
</dbReference>
<gene>
    <name evidence="3" type="ORF">GCM10025867_10410</name>
</gene>
<feature type="region of interest" description="Disordered" evidence="1">
    <location>
        <begin position="1"/>
        <end position="110"/>
    </location>
</feature>
<feature type="transmembrane region" description="Helical" evidence="2">
    <location>
        <begin position="149"/>
        <end position="172"/>
    </location>
</feature>
<evidence type="ECO:0000256" key="1">
    <source>
        <dbReference type="SAM" id="MobiDB-lite"/>
    </source>
</evidence>
<evidence type="ECO:0008006" key="5">
    <source>
        <dbReference type="Google" id="ProtNLM"/>
    </source>
</evidence>
<keyword evidence="2" id="KW-1133">Transmembrane helix</keyword>
<organism evidence="3 4">
    <name type="scientific">Frondihabitans sucicola</name>
    <dbReference type="NCBI Taxonomy" id="1268041"/>
    <lineage>
        <taxon>Bacteria</taxon>
        <taxon>Bacillati</taxon>
        <taxon>Actinomycetota</taxon>
        <taxon>Actinomycetes</taxon>
        <taxon>Micrococcales</taxon>
        <taxon>Microbacteriaceae</taxon>
        <taxon>Frondihabitans</taxon>
    </lineage>
</organism>
<keyword evidence="4" id="KW-1185">Reference proteome</keyword>
<proteinExistence type="predicted"/>
<feature type="transmembrane region" description="Helical" evidence="2">
    <location>
        <begin position="115"/>
        <end position="137"/>
    </location>
</feature>
<accession>A0ABM8GK82</accession>
<keyword evidence="2" id="KW-0812">Transmembrane</keyword>
<feature type="compositionally biased region" description="Low complexity" evidence="1">
    <location>
        <begin position="88"/>
        <end position="100"/>
    </location>
</feature>
<dbReference type="EMBL" id="AP027732">
    <property type="protein sequence ID" value="BDZ48800.1"/>
    <property type="molecule type" value="Genomic_DNA"/>
</dbReference>
<keyword evidence="2" id="KW-0472">Membrane</keyword>
<sequence length="201" mass="20703">MASPSDNDPALQRFRRGAGTRVGPPGPPPVPGGYRPPGVQPPAETQSVAPRSGEPIAPGTVPGWPATPDPARAEPLFGELLGPPPAVEPGEAEPLYDAPSPSWPPVDDDPGRGSGIASIVVGFFVGIVGLFIGVYSVHRSREVGRAGVLGFVGVLVSLLSIFVVGAIGLSWVRYEVDVAQQCSLVGPGHYLTQSGSEVTCR</sequence>
<name>A0ABM8GK82_9MICO</name>
<evidence type="ECO:0000256" key="2">
    <source>
        <dbReference type="SAM" id="Phobius"/>
    </source>
</evidence>